<reference evidence="1" key="1">
    <citation type="journal article" date="2020" name="Stud. Mycol.">
        <title>101 Dothideomycetes genomes: a test case for predicting lifestyles and emergence of pathogens.</title>
        <authorList>
            <person name="Haridas S."/>
            <person name="Albert R."/>
            <person name="Binder M."/>
            <person name="Bloem J."/>
            <person name="Labutti K."/>
            <person name="Salamov A."/>
            <person name="Andreopoulos B."/>
            <person name="Baker S."/>
            <person name="Barry K."/>
            <person name="Bills G."/>
            <person name="Bluhm B."/>
            <person name="Cannon C."/>
            <person name="Castanera R."/>
            <person name="Culley D."/>
            <person name="Daum C."/>
            <person name="Ezra D."/>
            <person name="Gonzalez J."/>
            <person name="Henrissat B."/>
            <person name="Kuo A."/>
            <person name="Liang C."/>
            <person name="Lipzen A."/>
            <person name="Lutzoni F."/>
            <person name="Magnuson J."/>
            <person name="Mondo S."/>
            <person name="Nolan M."/>
            <person name="Ohm R."/>
            <person name="Pangilinan J."/>
            <person name="Park H.-J."/>
            <person name="Ramirez L."/>
            <person name="Alfaro M."/>
            <person name="Sun H."/>
            <person name="Tritt A."/>
            <person name="Yoshinaga Y."/>
            <person name="Zwiers L.-H."/>
            <person name="Turgeon B."/>
            <person name="Goodwin S."/>
            <person name="Spatafora J."/>
            <person name="Crous P."/>
            <person name="Grigoriev I."/>
        </authorList>
    </citation>
    <scope>NUCLEOTIDE SEQUENCE</scope>
    <source>
        <strain evidence="1">CBS 110217</strain>
    </source>
</reference>
<name>A0A9P4HC54_9PLEO</name>
<dbReference type="OrthoDB" id="420564at2759"/>
<protein>
    <submittedName>
        <fullName evidence="1">Uncharacterized protein</fullName>
    </submittedName>
</protein>
<evidence type="ECO:0000313" key="2">
    <source>
        <dbReference type="Proteomes" id="UP000799777"/>
    </source>
</evidence>
<dbReference type="EMBL" id="ML978188">
    <property type="protein sequence ID" value="KAF2030652.1"/>
    <property type="molecule type" value="Genomic_DNA"/>
</dbReference>
<dbReference type="PANTHER" id="PTHR35179:SF2">
    <property type="entry name" value="START DOMAIN-CONTAINING PROTEIN"/>
    <property type="match status" value="1"/>
</dbReference>
<gene>
    <name evidence="1" type="ORF">EK21DRAFT_24786</name>
</gene>
<keyword evidence="2" id="KW-1185">Reference proteome</keyword>
<feature type="non-terminal residue" evidence="1">
    <location>
        <position position="1"/>
    </location>
</feature>
<dbReference type="Proteomes" id="UP000799777">
    <property type="component" value="Unassembled WGS sequence"/>
</dbReference>
<feature type="non-terminal residue" evidence="1">
    <location>
        <position position="277"/>
    </location>
</feature>
<dbReference type="PANTHER" id="PTHR35179">
    <property type="entry name" value="PROTEIN CBG02620"/>
    <property type="match status" value="1"/>
</dbReference>
<accession>A0A9P4HC54</accession>
<comment type="caution">
    <text evidence="1">The sequence shown here is derived from an EMBL/GenBank/DDBJ whole genome shotgun (WGS) entry which is preliminary data.</text>
</comment>
<proteinExistence type="predicted"/>
<organism evidence="1 2">
    <name type="scientific">Setomelanomma holmii</name>
    <dbReference type="NCBI Taxonomy" id="210430"/>
    <lineage>
        <taxon>Eukaryota</taxon>
        <taxon>Fungi</taxon>
        <taxon>Dikarya</taxon>
        <taxon>Ascomycota</taxon>
        <taxon>Pezizomycotina</taxon>
        <taxon>Dothideomycetes</taxon>
        <taxon>Pleosporomycetidae</taxon>
        <taxon>Pleosporales</taxon>
        <taxon>Pleosporineae</taxon>
        <taxon>Phaeosphaeriaceae</taxon>
        <taxon>Setomelanomma</taxon>
    </lineage>
</organism>
<evidence type="ECO:0000313" key="1">
    <source>
        <dbReference type="EMBL" id="KAF2030652.1"/>
    </source>
</evidence>
<dbReference type="AlphaFoldDB" id="A0A9P4HC54"/>
<sequence length="277" mass="31174">PTQKQVETMAWMLKNANTERIVLRTTTDSIQQSANPVTSKGQTEVLDSYSLAPTEDPLIYAPGYPPLFNEQKARNIPPEGLRLQPDEGKHWADRHGNFTHQFEAVFQMLALLYPSMRFNKVEIVINRTSLMYLHKISKENSTQSFHLDLELVGNTLFIGRRVKNAKTTSNAFGHNFEEAFTIHDPDSHGANGYFRVIKYQLGDLEVVVRLEADAYKADNRRHVTVAPATPEELKNAAPRIPHGVPTCTKVVAAGAFVPQNHIIELKSNDSSKPKEQM</sequence>